<reference evidence="2" key="1">
    <citation type="journal article" date="2023" name="Mol. Phylogenet. Evol.">
        <title>Genome-scale phylogeny and comparative genomics of the fungal order Sordariales.</title>
        <authorList>
            <person name="Hensen N."/>
            <person name="Bonometti L."/>
            <person name="Westerberg I."/>
            <person name="Brannstrom I.O."/>
            <person name="Guillou S."/>
            <person name="Cros-Aarteil S."/>
            <person name="Calhoun S."/>
            <person name="Haridas S."/>
            <person name="Kuo A."/>
            <person name="Mondo S."/>
            <person name="Pangilinan J."/>
            <person name="Riley R."/>
            <person name="LaButti K."/>
            <person name="Andreopoulos B."/>
            <person name="Lipzen A."/>
            <person name="Chen C."/>
            <person name="Yan M."/>
            <person name="Daum C."/>
            <person name="Ng V."/>
            <person name="Clum A."/>
            <person name="Steindorff A."/>
            <person name="Ohm R.A."/>
            <person name="Martin F."/>
            <person name="Silar P."/>
            <person name="Natvig D.O."/>
            <person name="Lalanne C."/>
            <person name="Gautier V."/>
            <person name="Ament-Velasquez S.L."/>
            <person name="Kruys A."/>
            <person name="Hutchinson M.I."/>
            <person name="Powell A.J."/>
            <person name="Barry K."/>
            <person name="Miller A.N."/>
            <person name="Grigoriev I.V."/>
            <person name="Debuchy R."/>
            <person name="Gladieux P."/>
            <person name="Hiltunen Thoren M."/>
            <person name="Johannesson H."/>
        </authorList>
    </citation>
    <scope>NUCLEOTIDE SEQUENCE</scope>
    <source>
        <strain evidence="2">CBS 532.94</strain>
    </source>
</reference>
<comment type="caution">
    <text evidence="2">The sequence shown here is derived from an EMBL/GenBank/DDBJ whole genome shotgun (WGS) entry which is preliminary data.</text>
</comment>
<feature type="compositionally biased region" description="Acidic residues" evidence="1">
    <location>
        <begin position="324"/>
        <end position="338"/>
    </location>
</feature>
<sequence>MDRPDEPSRDLPCDNDTDTTALSLSINQLVARHARERLLVRPVRWTDRRLSLLRCRFHSQGEGGRAEGMPTAYLKPETSDSDSERQTLYLEHTDNFWDRSRSIDELLGLVSEHRTLNRKYLGSVALYFNQQPCAKFAYKDREIITAQPGRKRIRFALFDMSEPLRQRFQHFKPPWPKNEPVAEHKRRLRKRLAPRDRYRDPYLVAVIIALAQKKRHEAPQQASPPRGFTVRLLILDRDKTSVFQYVAHVQGSFLDMFDHPATQPPSGNPGLDVHCWEIPSSPGSTFAHRLVWALRTDCCGEMHADTAEEATDIGETNDAGEANDSQETDDTEEVDEDSLVLKESMSSCGC</sequence>
<keyword evidence="3" id="KW-1185">Reference proteome</keyword>
<proteinExistence type="predicted"/>
<protein>
    <submittedName>
        <fullName evidence="2">Uncharacterized protein</fullName>
    </submittedName>
</protein>
<evidence type="ECO:0000313" key="2">
    <source>
        <dbReference type="EMBL" id="KAK4238208.1"/>
    </source>
</evidence>
<organism evidence="2 3">
    <name type="scientific">Achaetomium macrosporum</name>
    <dbReference type="NCBI Taxonomy" id="79813"/>
    <lineage>
        <taxon>Eukaryota</taxon>
        <taxon>Fungi</taxon>
        <taxon>Dikarya</taxon>
        <taxon>Ascomycota</taxon>
        <taxon>Pezizomycotina</taxon>
        <taxon>Sordariomycetes</taxon>
        <taxon>Sordariomycetidae</taxon>
        <taxon>Sordariales</taxon>
        <taxon>Chaetomiaceae</taxon>
        <taxon>Achaetomium</taxon>
    </lineage>
</organism>
<evidence type="ECO:0000313" key="3">
    <source>
        <dbReference type="Proteomes" id="UP001303760"/>
    </source>
</evidence>
<dbReference type="AlphaFoldDB" id="A0AAN7CC02"/>
<evidence type="ECO:0000256" key="1">
    <source>
        <dbReference type="SAM" id="MobiDB-lite"/>
    </source>
</evidence>
<gene>
    <name evidence="2" type="ORF">C8A03DRAFT_33814</name>
</gene>
<dbReference type="EMBL" id="MU860105">
    <property type="protein sequence ID" value="KAK4238208.1"/>
    <property type="molecule type" value="Genomic_DNA"/>
</dbReference>
<accession>A0AAN7CC02</accession>
<reference evidence="2" key="2">
    <citation type="submission" date="2023-05" db="EMBL/GenBank/DDBJ databases">
        <authorList>
            <consortium name="Lawrence Berkeley National Laboratory"/>
            <person name="Steindorff A."/>
            <person name="Hensen N."/>
            <person name="Bonometti L."/>
            <person name="Westerberg I."/>
            <person name="Brannstrom I.O."/>
            <person name="Guillou S."/>
            <person name="Cros-Aarteil S."/>
            <person name="Calhoun S."/>
            <person name="Haridas S."/>
            <person name="Kuo A."/>
            <person name="Mondo S."/>
            <person name="Pangilinan J."/>
            <person name="Riley R."/>
            <person name="Labutti K."/>
            <person name="Andreopoulos B."/>
            <person name="Lipzen A."/>
            <person name="Chen C."/>
            <person name="Yanf M."/>
            <person name="Daum C."/>
            <person name="Ng V."/>
            <person name="Clum A."/>
            <person name="Ohm R."/>
            <person name="Martin F."/>
            <person name="Silar P."/>
            <person name="Natvig D."/>
            <person name="Lalanne C."/>
            <person name="Gautier V."/>
            <person name="Ament-Velasquez S.L."/>
            <person name="Kruys A."/>
            <person name="Hutchinson M.I."/>
            <person name="Powell A.J."/>
            <person name="Barry K."/>
            <person name="Miller A.N."/>
            <person name="Grigoriev I.V."/>
            <person name="Debuchy R."/>
            <person name="Gladieux P."/>
            <person name="Thoren M.H."/>
            <person name="Johannesson H."/>
        </authorList>
    </citation>
    <scope>NUCLEOTIDE SEQUENCE</scope>
    <source>
        <strain evidence="2">CBS 532.94</strain>
    </source>
</reference>
<feature type="region of interest" description="Disordered" evidence="1">
    <location>
        <begin position="310"/>
        <end position="350"/>
    </location>
</feature>
<name>A0AAN7CC02_9PEZI</name>
<dbReference type="Proteomes" id="UP001303760">
    <property type="component" value="Unassembled WGS sequence"/>
</dbReference>